<name>A0A517W998_9PLAN</name>
<dbReference type="EMBL" id="CP036347">
    <property type="protein sequence ID" value="QDU01827.1"/>
    <property type="molecule type" value="Genomic_DNA"/>
</dbReference>
<accession>A0A517W998</accession>
<evidence type="ECO:0000313" key="2">
    <source>
        <dbReference type="Proteomes" id="UP000320722"/>
    </source>
</evidence>
<protein>
    <submittedName>
        <fullName evidence="1">Uncharacterized protein</fullName>
    </submittedName>
</protein>
<reference evidence="1 2" key="1">
    <citation type="submission" date="2019-02" db="EMBL/GenBank/DDBJ databases">
        <title>Deep-cultivation of Planctomycetes and their phenomic and genomic characterization uncovers novel biology.</title>
        <authorList>
            <person name="Wiegand S."/>
            <person name="Jogler M."/>
            <person name="Boedeker C."/>
            <person name="Pinto D."/>
            <person name="Vollmers J."/>
            <person name="Rivas-Marin E."/>
            <person name="Kohn T."/>
            <person name="Peeters S.H."/>
            <person name="Heuer A."/>
            <person name="Rast P."/>
            <person name="Oberbeckmann S."/>
            <person name="Bunk B."/>
            <person name="Jeske O."/>
            <person name="Meyerdierks A."/>
            <person name="Storesund J.E."/>
            <person name="Kallscheuer N."/>
            <person name="Luecker S."/>
            <person name="Lage O.M."/>
            <person name="Pohl T."/>
            <person name="Merkel B.J."/>
            <person name="Hornburger P."/>
            <person name="Mueller R.-W."/>
            <person name="Bruemmer F."/>
            <person name="Labrenz M."/>
            <person name="Spormann A.M."/>
            <person name="Op den Camp H."/>
            <person name="Overmann J."/>
            <person name="Amann R."/>
            <person name="Jetten M.S.M."/>
            <person name="Mascher T."/>
            <person name="Medema M.H."/>
            <person name="Devos D.P."/>
            <person name="Kaster A.-K."/>
            <person name="Ovreas L."/>
            <person name="Rohde M."/>
            <person name="Galperin M.Y."/>
            <person name="Jogler C."/>
        </authorList>
    </citation>
    <scope>NUCLEOTIDE SEQUENCE [LARGE SCALE GENOMIC DNA]</scope>
    <source>
        <strain evidence="1 2">V6</strain>
    </source>
</reference>
<proteinExistence type="predicted"/>
<evidence type="ECO:0000313" key="1">
    <source>
        <dbReference type="EMBL" id="QDU01827.1"/>
    </source>
</evidence>
<gene>
    <name evidence="1" type="ORF">V6x_15100</name>
</gene>
<dbReference type="Proteomes" id="UP000320722">
    <property type="component" value="Chromosome"/>
</dbReference>
<sequence>MQTIEALQMEFDSCVFFEVLFIYFVNKKRGLWMCREWDVVWVKFGSGRGMKWIFRGEYE</sequence>
<dbReference type="AlphaFoldDB" id="A0A517W998"/>
<organism evidence="1 2">
    <name type="scientific">Gimesia chilikensis</name>
    <dbReference type="NCBI Taxonomy" id="2605989"/>
    <lineage>
        <taxon>Bacteria</taxon>
        <taxon>Pseudomonadati</taxon>
        <taxon>Planctomycetota</taxon>
        <taxon>Planctomycetia</taxon>
        <taxon>Planctomycetales</taxon>
        <taxon>Planctomycetaceae</taxon>
        <taxon>Gimesia</taxon>
    </lineage>
</organism>